<comment type="similarity">
    <text evidence="2">Belongs to the GSP K family.</text>
</comment>
<comment type="subcellular location">
    <subcellularLocation>
        <location evidence="1">Cell inner membrane</location>
    </subcellularLocation>
</comment>
<dbReference type="SUPFAM" id="SSF158544">
    <property type="entry name" value="GspK insert domain-like"/>
    <property type="match status" value="1"/>
</dbReference>
<protein>
    <recommendedName>
        <fullName evidence="12">T2SS protein K first SAM-like domain-containing protein</fullName>
    </recommendedName>
</protein>
<dbReference type="PANTHER" id="PTHR38831">
    <property type="entry name" value="TYPE II SECRETION SYSTEM PROTEIN K"/>
    <property type="match status" value="1"/>
</dbReference>
<name>A0A6N6VT50_9BACT</name>
<dbReference type="Proteomes" id="UP000437748">
    <property type="component" value="Unassembled WGS sequence"/>
</dbReference>
<dbReference type="Pfam" id="PF21687">
    <property type="entry name" value="T2SSK_1st"/>
    <property type="match status" value="1"/>
</dbReference>
<reference evidence="13 14" key="1">
    <citation type="submission" date="2019-10" db="EMBL/GenBank/DDBJ databases">
        <title>New species of Slilvanegrellaceae.</title>
        <authorList>
            <person name="Pitt A."/>
            <person name="Hahn M.W."/>
        </authorList>
    </citation>
    <scope>NUCLEOTIDE SEQUENCE [LARGE SCALE GENOMIC DNA]</scope>
    <source>
        <strain evidence="13 14">SP-Ram-0.45-NSY-1</strain>
    </source>
</reference>
<feature type="domain" description="T2SS protein K first SAM-like" evidence="12">
    <location>
        <begin position="151"/>
        <end position="257"/>
    </location>
</feature>
<dbReference type="PANTHER" id="PTHR38831:SF1">
    <property type="entry name" value="TYPE II SECRETION SYSTEM PROTEIN K-RELATED"/>
    <property type="match status" value="1"/>
</dbReference>
<feature type="transmembrane region" description="Helical" evidence="11">
    <location>
        <begin position="21"/>
        <end position="44"/>
    </location>
</feature>
<evidence type="ECO:0000256" key="5">
    <source>
        <dbReference type="ARBA" id="ARBA00022519"/>
    </source>
</evidence>
<dbReference type="RefSeq" id="WP_153418725.1">
    <property type="nucleotide sequence ID" value="NZ_WFLM01000002.1"/>
</dbReference>
<keyword evidence="7" id="KW-0653">Protein transport</keyword>
<dbReference type="InterPro" id="IPR049031">
    <property type="entry name" value="T2SSK_SAM-like_1st"/>
</dbReference>
<comment type="caution">
    <text evidence="13">The sequence shown here is derived from an EMBL/GenBank/DDBJ whole genome shotgun (WGS) entry which is preliminary data.</text>
</comment>
<keyword evidence="6 11" id="KW-0812">Transmembrane</keyword>
<organism evidence="13 14">
    <name type="scientific">Silvanigrella paludirubra</name>
    <dbReference type="NCBI Taxonomy" id="2499159"/>
    <lineage>
        <taxon>Bacteria</taxon>
        <taxon>Pseudomonadati</taxon>
        <taxon>Bdellovibrionota</taxon>
        <taxon>Oligoflexia</taxon>
        <taxon>Silvanigrellales</taxon>
        <taxon>Silvanigrellaceae</taxon>
        <taxon>Silvanigrella</taxon>
    </lineage>
</organism>
<accession>A0A6N6VT50</accession>
<evidence type="ECO:0000256" key="2">
    <source>
        <dbReference type="ARBA" id="ARBA00007246"/>
    </source>
</evidence>
<evidence type="ECO:0000256" key="6">
    <source>
        <dbReference type="ARBA" id="ARBA00022692"/>
    </source>
</evidence>
<evidence type="ECO:0000313" key="14">
    <source>
        <dbReference type="Proteomes" id="UP000437748"/>
    </source>
</evidence>
<evidence type="ECO:0000259" key="12">
    <source>
        <dbReference type="Pfam" id="PF21687"/>
    </source>
</evidence>
<evidence type="ECO:0000256" key="10">
    <source>
        <dbReference type="SAM" id="MobiDB-lite"/>
    </source>
</evidence>
<evidence type="ECO:0000256" key="8">
    <source>
        <dbReference type="ARBA" id="ARBA00022989"/>
    </source>
</evidence>
<dbReference type="OrthoDB" id="5292009at2"/>
<keyword evidence="14" id="KW-1185">Reference proteome</keyword>
<evidence type="ECO:0000256" key="3">
    <source>
        <dbReference type="ARBA" id="ARBA00022448"/>
    </source>
</evidence>
<keyword evidence="3" id="KW-0813">Transport</keyword>
<evidence type="ECO:0000256" key="11">
    <source>
        <dbReference type="SAM" id="Phobius"/>
    </source>
</evidence>
<gene>
    <name evidence="13" type="ORF">GCL60_04400</name>
</gene>
<evidence type="ECO:0000256" key="4">
    <source>
        <dbReference type="ARBA" id="ARBA00022475"/>
    </source>
</evidence>
<dbReference type="GO" id="GO:0005886">
    <property type="term" value="C:plasma membrane"/>
    <property type="evidence" value="ECO:0007669"/>
    <property type="project" value="UniProtKB-SubCell"/>
</dbReference>
<keyword evidence="4" id="KW-1003">Cell membrane</keyword>
<keyword evidence="5" id="KW-0997">Cell inner membrane</keyword>
<evidence type="ECO:0000256" key="1">
    <source>
        <dbReference type="ARBA" id="ARBA00004533"/>
    </source>
</evidence>
<dbReference type="GO" id="GO:0009306">
    <property type="term" value="P:protein secretion"/>
    <property type="evidence" value="ECO:0007669"/>
    <property type="project" value="InterPro"/>
</dbReference>
<evidence type="ECO:0000256" key="9">
    <source>
        <dbReference type="ARBA" id="ARBA00023136"/>
    </source>
</evidence>
<evidence type="ECO:0000256" key="7">
    <source>
        <dbReference type="ARBA" id="ARBA00022927"/>
    </source>
</evidence>
<dbReference type="InterPro" id="IPR005628">
    <property type="entry name" value="GspK"/>
</dbReference>
<evidence type="ECO:0000313" key="13">
    <source>
        <dbReference type="EMBL" id="KAB8039500.1"/>
    </source>
</evidence>
<sequence>MAIKKLISLKNKILNLKKKQNGFALIFVLVFVAMIMGVVGDIVYQTQVGARGSIEERNGLDAQATALTGIEFAKIMLSLSILSEKYQGNPLVPIPKNLYNLLNGQPIGSSGLEKLEELSGANISKAIAPGIQQALKVIPGYFVLNISSENSKLNLNLLQSTYSADTQKALLRIFSTPDSQKFIESMGYTPQQLVDNLTSYIKISSTNNAAAGAYDNIGAKYKAKNGGLESLEELRRIPGFHLDDIYNMYSPYFTIWPIVPKKGNLNINNVPVELVAALLTQNGQEVNNQEMDTFENFREKPIIKESPKDWFAKNLPATKDNPDTVKIIELLFGNTDTIYRVESRGVVNGVEKTLVVILQQGDFSSKGNDNKGTDNKDNDNKGNDNKGTDNKDKDNKGNDNKGNDNKGTDNKGNDNKKTNSTPSFNVIYSMWK</sequence>
<feature type="compositionally biased region" description="Basic and acidic residues" evidence="10">
    <location>
        <begin position="368"/>
        <end position="417"/>
    </location>
</feature>
<feature type="region of interest" description="Disordered" evidence="10">
    <location>
        <begin position="363"/>
        <end position="432"/>
    </location>
</feature>
<dbReference type="Gene3D" id="1.10.40.60">
    <property type="entry name" value="EpsJ-like"/>
    <property type="match status" value="1"/>
</dbReference>
<proteinExistence type="inferred from homology"/>
<keyword evidence="8 11" id="KW-1133">Transmembrane helix</keyword>
<keyword evidence="9 11" id="KW-0472">Membrane</keyword>
<dbReference type="EMBL" id="WFLM01000002">
    <property type="protein sequence ID" value="KAB8039500.1"/>
    <property type="molecule type" value="Genomic_DNA"/>
</dbReference>
<dbReference type="InterPro" id="IPR038072">
    <property type="entry name" value="GspK_central_sf"/>
</dbReference>
<dbReference type="AlphaFoldDB" id="A0A6N6VT50"/>